<proteinExistence type="inferred from homology"/>
<dbReference type="Pfam" id="PF24850">
    <property type="entry name" value="CC_BshC"/>
    <property type="match status" value="1"/>
</dbReference>
<feature type="domain" description="Bacillithiol biosynthesis BshC N-terminal Rossmann-like" evidence="3">
    <location>
        <begin position="1"/>
        <end position="360"/>
    </location>
</feature>
<dbReference type="AlphaFoldDB" id="A0A239ERZ5"/>
<dbReference type="EC" id="6.-.-.-" evidence="2"/>
<evidence type="ECO:0000259" key="3">
    <source>
        <dbReference type="Pfam" id="PF10079"/>
    </source>
</evidence>
<dbReference type="HAMAP" id="MF_01867">
    <property type="entry name" value="BshC"/>
    <property type="match status" value="1"/>
</dbReference>
<accession>A0A239ERZ5</accession>
<dbReference type="Pfam" id="PF10079">
    <property type="entry name" value="Rossmann-like_BshC"/>
    <property type="match status" value="1"/>
</dbReference>
<dbReference type="InterPro" id="IPR011199">
    <property type="entry name" value="Bacillithiol_biosynth_BshC"/>
</dbReference>
<dbReference type="OrthoDB" id="9765151at2"/>
<sequence length="517" mass="59658">MRTETIPLDETDCFSPFFIDYINKKEELAPFYNAFPTIENFENAIENRQFKDETRSVLVEVLKEQYQGLDINSAVSQNIESLADSKTFTVTTGHQLNIFTGPLYFIYKIVTVINACKNLKQTYPDYNFVPVYWMASEDHDFEEINHFFFEGKKYEWETAQTGAVGHFDPSGLKEIADKLPSGAEFFKDAYSHKTLADAARAYVNHLFGDRGLVVVDADHAKLKTLFSHVIEDDLFKHAPEKLVSKTSSSLNDLGYKTQVHARQVNFFYLDSGIRERIEKTESGFQVVDADITFSDSEIRKLIQDYPERFSPNVILRPLYQETILPNLAYVGGPSEAVYWLQLKGVFDHFKTDFPLLMPRNFALVVPETAATKWGKTGLLQNDLFLTSEKAFEKWVKANCDHEISYEVELKKLKELEDSLKCKAGEIDPTLTQHIEALHASFSKRIGKAEKKLVRAEKRLHADRKRQIESVKEVLFPGGSLQERKDSFLNFYLHDPEFVNKLLNTFDAFDYRMYLMYL</sequence>
<dbReference type="Proteomes" id="UP000198393">
    <property type="component" value="Unassembled WGS sequence"/>
</dbReference>
<dbReference type="NCBIfam" id="TIGR03998">
    <property type="entry name" value="thiol_BshC"/>
    <property type="match status" value="1"/>
</dbReference>
<feature type="coiled-coil region" evidence="2">
    <location>
        <begin position="438"/>
        <end position="465"/>
    </location>
</feature>
<reference evidence="5 6" key="1">
    <citation type="submission" date="2017-06" db="EMBL/GenBank/DDBJ databases">
        <authorList>
            <person name="Kim H.J."/>
            <person name="Triplett B.A."/>
        </authorList>
    </citation>
    <scope>NUCLEOTIDE SEQUENCE [LARGE SCALE GENOMIC DNA]</scope>
    <source>
        <strain evidence="5 6">DSM 19307</strain>
    </source>
</reference>
<evidence type="ECO:0000256" key="2">
    <source>
        <dbReference type="HAMAP-Rule" id="MF_01867"/>
    </source>
</evidence>
<evidence type="ECO:0000256" key="1">
    <source>
        <dbReference type="ARBA" id="ARBA00022598"/>
    </source>
</evidence>
<dbReference type="EMBL" id="FZPD01000001">
    <property type="protein sequence ID" value="SNS47397.1"/>
    <property type="molecule type" value="Genomic_DNA"/>
</dbReference>
<evidence type="ECO:0000313" key="5">
    <source>
        <dbReference type="EMBL" id="SNS47397.1"/>
    </source>
</evidence>
<dbReference type="GO" id="GO:0016874">
    <property type="term" value="F:ligase activity"/>
    <property type="evidence" value="ECO:0007669"/>
    <property type="project" value="UniProtKB-UniRule"/>
</dbReference>
<dbReference type="PIRSF" id="PIRSF012535">
    <property type="entry name" value="UCP012535"/>
    <property type="match status" value="1"/>
</dbReference>
<name>A0A239ERZ5_EKHLU</name>
<evidence type="ECO:0000259" key="4">
    <source>
        <dbReference type="Pfam" id="PF24850"/>
    </source>
</evidence>
<comment type="similarity">
    <text evidence="2">Belongs to the BshC family.</text>
</comment>
<dbReference type="InterPro" id="IPR055399">
    <property type="entry name" value="CC_BshC"/>
</dbReference>
<feature type="domain" description="Bacillithiol biosynthesis BshC C-terminal coiled-coil" evidence="4">
    <location>
        <begin position="362"/>
        <end position="517"/>
    </location>
</feature>
<dbReference type="RefSeq" id="WP_089355072.1">
    <property type="nucleotide sequence ID" value="NZ_FZPD01000001.1"/>
</dbReference>
<keyword evidence="1 2" id="KW-0436">Ligase</keyword>
<gene>
    <name evidence="2" type="primary">bshC</name>
    <name evidence="5" type="ORF">SAMN05421640_0297</name>
</gene>
<organism evidence="5 6">
    <name type="scientific">Ekhidna lutea</name>
    <dbReference type="NCBI Taxonomy" id="447679"/>
    <lineage>
        <taxon>Bacteria</taxon>
        <taxon>Pseudomonadati</taxon>
        <taxon>Bacteroidota</taxon>
        <taxon>Cytophagia</taxon>
        <taxon>Cytophagales</taxon>
        <taxon>Reichenbachiellaceae</taxon>
        <taxon>Ekhidna</taxon>
    </lineage>
</organism>
<dbReference type="InterPro" id="IPR055398">
    <property type="entry name" value="Rossmann-like_BshC"/>
</dbReference>
<keyword evidence="2" id="KW-0175">Coiled coil</keyword>
<keyword evidence="6" id="KW-1185">Reference proteome</keyword>
<protein>
    <recommendedName>
        <fullName evidence="2">Putative cysteine ligase BshC</fullName>
        <ecNumber evidence="2">6.-.-.-</ecNumber>
    </recommendedName>
</protein>
<evidence type="ECO:0000313" key="6">
    <source>
        <dbReference type="Proteomes" id="UP000198393"/>
    </source>
</evidence>